<reference evidence="1 2" key="1">
    <citation type="submission" date="2017-09" db="EMBL/GenBank/DDBJ databases">
        <title>The diverse metabolic capabilities of V. boronicumulans make it an excellent choice for continued studies on novel biodegradation.</title>
        <authorList>
            <person name="Sun S."/>
        </authorList>
    </citation>
    <scope>NUCLEOTIDE SEQUENCE [LARGE SCALE GENOMIC DNA]</scope>
    <source>
        <strain evidence="1 2">J1</strain>
    </source>
</reference>
<organism evidence="1 2">
    <name type="scientific">Variovorax boronicumulans</name>
    <dbReference type="NCBI Taxonomy" id="436515"/>
    <lineage>
        <taxon>Bacteria</taxon>
        <taxon>Pseudomonadati</taxon>
        <taxon>Pseudomonadota</taxon>
        <taxon>Betaproteobacteria</taxon>
        <taxon>Burkholderiales</taxon>
        <taxon>Comamonadaceae</taxon>
        <taxon>Variovorax</taxon>
    </lineage>
</organism>
<dbReference type="EMBL" id="CP023284">
    <property type="protein sequence ID" value="ATA56302.1"/>
    <property type="molecule type" value="Genomic_DNA"/>
</dbReference>
<evidence type="ECO:0000313" key="2">
    <source>
        <dbReference type="Proteomes" id="UP000217154"/>
    </source>
</evidence>
<proteinExistence type="predicted"/>
<dbReference type="Proteomes" id="UP000217154">
    <property type="component" value="Chromosome"/>
</dbReference>
<dbReference type="RefSeq" id="WP_095746491.1">
    <property type="nucleotide sequence ID" value="NZ_CP023284.1"/>
</dbReference>
<accession>A0A250DPY1</accession>
<evidence type="ECO:0000313" key="1">
    <source>
        <dbReference type="EMBL" id="ATA56302.1"/>
    </source>
</evidence>
<name>A0A250DPY1_9BURK</name>
<dbReference type="AlphaFoldDB" id="A0A250DPY1"/>
<evidence type="ECO:0008006" key="3">
    <source>
        <dbReference type="Google" id="ProtNLM"/>
    </source>
</evidence>
<gene>
    <name evidence="1" type="ORF">CKY39_26025</name>
</gene>
<dbReference type="KEGG" id="vbo:CKY39_26025"/>
<sequence>MKQIAVVIALCVGAWFFFVGGRKLDEAMARDYYRKEAHAIYSRDAQALCKQLSRKAVIESKVTMMGRTVESSHNREEACEAVEKTFELFRAVGDRMGGILTIEYEYHIDAVEVAADRKSAVVTGTSVLKMGEAALQYKTSFSQRLERELGQMRLVHSSDATVVRMGGAGAMSQSDFFRK</sequence>
<protein>
    <recommendedName>
        <fullName evidence="3">DUF4440 domain-containing protein</fullName>
    </recommendedName>
</protein>